<dbReference type="Proteomes" id="UP000199110">
    <property type="component" value="Unassembled WGS sequence"/>
</dbReference>
<keyword evidence="3" id="KW-1185">Reference proteome</keyword>
<dbReference type="STRING" id="390807.SAMN04488095_2770"/>
<dbReference type="AlphaFoldDB" id="A0A1I3R2L1"/>
<proteinExistence type="predicted"/>
<accession>A0A1I3R2L1</accession>
<dbReference type="InterPro" id="IPR054254">
    <property type="entry name" value="DUF6985"/>
</dbReference>
<reference evidence="2 3" key="1">
    <citation type="submission" date="2016-10" db="EMBL/GenBank/DDBJ databases">
        <authorList>
            <person name="de Groot N.N."/>
        </authorList>
    </citation>
    <scope>NUCLEOTIDE SEQUENCE [LARGE SCALE GENOMIC DNA]</scope>
    <source>
        <strain evidence="2 3">DSM 19073</strain>
    </source>
</reference>
<evidence type="ECO:0000259" key="1">
    <source>
        <dbReference type="Pfam" id="PF22481"/>
    </source>
</evidence>
<feature type="domain" description="DUF6985" evidence="1">
    <location>
        <begin position="21"/>
        <end position="137"/>
    </location>
</feature>
<evidence type="ECO:0000313" key="2">
    <source>
        <dbReference type="EMBL" id="SFJ40764.1"/>
    </source>
</evidence>
<dbReference type="RefSeq" id="WP_092781811.1">
    <property type="nucleotide sequence ID" value="NZ_FORA01000003.1"/>
</dbReference>
<protein>
    <recommendedName>
        <fullName evidence="1">DUF6985 domain-containing protein</fullName>
    </recommendedName>
</protein>
<name>A0A1I3R2L1_9RHOB</name>
<dbReference type="OrthoDB" id="6028394at2"/>
<gene>
    <name evidence="2" type="ORF">SAMN04488095_2770</name>
</gene>
<evidence type="ECO:0000313" key="3">
    <source>
        <dbReference type="Proteomes" id="UP000199110"/>
    </source>
</evidence>
<dbReference type="Pfam" id="PF22481">
    <property type="entry name" value="DUF6985"/>
    <property type="match status" value="1"/>
</dbReference>
<dbReference type="EMBL" id="FORA01000003">
    <property type="protein sequence ID" value="SFJ40764.1"/>
    <property type="molecule type" value="Genomic_DNA"/>
</dbReference>
<organism evidence="2 3">
    <name type="scientific">Jannaschia pohangensis</name>
    <dbReference type="NCBI Taxonomy" id="390807"/>
    <lineage>
        <taxon>Bacteria</taxon>
        <taxon>Pseudomonadati</taxon>
        <taxon>Pseudomonadota</taxon>
        <taxon>Alphaproteobacteria</taxon>
        <taxon>Rhodobacterales</taxon>
        <taxon>Roseobacteraceae</taxon>
        <taxon>Jannaschia</taxon>
    </lineage>
</organism>
<sequence>MDWAETPLTPPILGTEVMLLEFEPLTDAGRSALARFMALPPEALAQTFRHIYAYYRDFHAAVGGEDWLDAIMGVPSGPEAIWQHVRPGTLGVGQQVENGPWYVSLEASCDWEEEHGLNIVWQDGTEVVKVGSYDGHMTNEHSYGDATMANVVYAATDPRWRTLRGA</sequence>